<dbReference type="PROSITE" id="PS50105">
    <property type="entry name" value="SAM_DOMAIN"/>
    <property type="match status" value="1"/>
</dbReference>
<dbReference type="PROSITE" id="PS50004">
    <property type="entry name" value="C2"/>
    <property type="match status" value="5"/>
</dbReference>
<dbReference type="Pfam" id="PF13499">
    <property type="entry name" value="EF-hand_7"/>
    <property type="match status" value="1"/>
</dbReference>
<dbReference type="Gene3D" id="1.10.238.10">
    <property type="entry name" value="EF-hand"/>
    <property type="match status" value="1"/>
</dbReference>
<dbReference type="SMART" id="SM00454">
    <property type="entry name" value="SAM"/>
    <property type="match status" value="1"/>
</dbReference>
<feature type="domain" description="EF-hand" evidence="5">
    <location>
        <begin position="3210"/>
        <end position="3245"/>
    </location>
</feature>
<evidence type="ECO:0000259" key="3">
    <source>
        <dbReference type="PROSITE" id="PS50004"/>
    </source>
</evidence>
<feature type="domain" description="C2" evidence="3">
    <location>
        <begin position="2179"/>
        <end position="2304"/>
    </location>
</feature>
<feature type="domain" description="C2" evidence="3">
    <location>
        <begin position="1731"/>
        <end position="1864"/>
    </location>
</feature>
<dbReference type="SMART" id="SM00054">
    <property type="entry name" value="EFh"/>
    <property type="match status" value="3"/>
</dbReference>
<dbReference type="InterPro" id="IPR018247">
    <property type="entry name" value="EF_Hand_1_Ca_BS"/>
</dbReference>
<sequence>MFESKQNPFVALIVGTEEKHLAAAKGVLAKEFTFGDDTVCEFAWPAREFQAKLHVKEKDSHKERYIGGATISLAAILAEVDAAASAAITKTIDLEFSDEKFKTKKSRGQITLSFEKIGAEIAARSSFAIESTKTVTKGDEKTDKTSVGVSEKTAESATNQVKTHVQGKLRIQALGGGNLAPKTGVDHMMDPDPDPYLIVKVGNVAKTFPQVDNVKTKEFEWGVDAVHEFDVGSDVVDVAVHCKDKDLLMDHYIGGALVNFQMREMLAKKSWDQVIELDFAAPEFKSKAKSSRGHIKLRFSLVVPENPPKEETAKSETTAINPPKEEIKTPMIEQAKSTEATELKAADEPPRADEIAKKLVRDTPPVEKSQETHESSSQQKENQAPTPQSTASGSEIDTPSANVDVEKARDDAKKSPEETRNSSNSIVTPTTTSSQNSAGLVSPARKVVKRKVKIQAVGGSNLAPKTGVGHLMDSAPDPYLTIQVESTVKNFPVLDNVKTTAFQWGKDAIYEFPVSPSAESIPVAIHCKDKDLISDRYIGGALIALNMADFGASNEILERKIPLDFEDAALTKKSAKSRGELTLSFYLIEEIEASPEANLILLKAHSKRQVDENTISKAQSSQNIVETPQVAANSTEKSMEIKPIPPIVVPTKRTLKIQALGGANLAPKTGFEHMMDADPDPYLTVQVGKIVKHFPVLDNVKTKEFTWGPDAVHDFDVVPTDSSITVAIHCKDKDLVVDHYIGGASVVLFIQDFGATNSIVNQKVHLEYVDAALKTKSTTSRGELTLSFYLIDETNVPPLNGLKSLSPRKSMLSARIYKGTLTLIAHSAKGLPPPPRQSGASDKRSDPYVVFQIGSERISCAEVKDGYTTPKWPNAKQSFQIDTTVHGFVDIAIFDKKDDRFMAGTRLRLVDYLANLTNHIQATVAVKCDCNKEMQRTSPAGELQLSLLFIPWDSNQVTWKGAAAGILKLNSVAIGNDDGLYDKDFLVEITIRRQATSVQGYLNFQTSAKASSSSESDSKRISWEDELFDIPYALFLHEKMTKEKSPVVVFALKDKHEIHQEKAIAVNFIPLLDLLGLSGLKQLTLVHPKDSTRIPLEFAVHSAVSPPNPGANFASTPGTLRIFILGAENLTSVLIWTKVKATVVGKSWGRGNCTTEEVDATSDGLIIWNSAFEAQVLPIHVKTADAYSVSLHVSVGTNALNPIELSILELLEKHHNRDFNVDIVHDRVVVCQLRLALAFVPLEIKEALVSPRTSCVDFGAGTLHLVIYKAENLMPDKDVPITEIDPEVRVAIKPRYTKQKEIRSNAKTRPLENAGANPTWNEYLKVEFVPPSDSSTAQISPMLCVSINDIQMPGEEKEMNVVGTAEIPLAAFVTNDCQLFSTKLTLLRDNQATGCVYLSGIYESKTAPDLVRKNCHAQGQKLRLSTPSLDNSFSDSSFFPGRLEILVSMAKDLNRNLLVQYRCELCLSSNVDERIDLISRKSLDASTTDIVWDNQITLFTQTAKSDFLRLDIFQEKTLIGWAKIPISTYSQEPRKTFREYHDVVLIAKETAAVKPRILLELTFFSDQSLQAFVNQSMDANEQGFLYATLEHVESRVQQLTNKKISLRLTLVHDENDENIAPCATFSFQTVTQARITWKQTLALECPANFAKQAITRGSCPLLWYELLDGSSSALGNDAISRDPLAIHSLLCTPNAVLTKRLANSTIATTPRQPVAYTKLHLVYIRGPKVDTKSKTFLDQFTEVLTPNRGTLSMRIIAGRNLTDVDIYGDQDPYIQLQVEPTTYQLAPECAIQAQTGVCLNSGRHPVWNSPVYPLSIHDSNVELVTLRVLDSGEEEQVPDTLIGSCQLSLYSLLKMGESDPKRWNEAWFHIYNDGELAGEIRLEYRFVRDNKTRICMGPQTKYINCQGGKGNLMVKVVAGSNLPCASGMFPAVRLYVDSTKVAHVTQAEKKYLLNPTWNEDAAFEIEWTSDLTTLRTIRVEVVDKAAGTTSTLPIIAHCTVNIAPFVIHPHEIHHGMYPLTAFQMRKDVEQATITLSFQFIPFDSKVSPFDEPLASPEAGQIHIKVVDGVFWSNNAFRPFVSCCFRNALHTQVKQIPSYHSELDEYSYCPWNQSLLFDFNSQDGAKTLPMLDMAIYNEEDTENSIAELNYIPLLPFVLLKGHMNIVWYPLYKQQHLVAQIKTEIQFLKTSPVPKSTLTDVLTIEVLEGRGLRSAQDGDEAQDPYVVLEFLAKRVQTSAHIDGGTSPVWHETFELPLLGLQPDKLPVLSIQVMNQDPNRHGDGFIGSCTWVVPKEVLYDGKLRDVFLTLGGTSDGVDVGKKSNGEIQIRLKRGQMPIMDFGDVDVLQNMQSGEQTRESTNLAGLLYVFGRESKQIQVALVTQNGISNENQWTTFVLSDMAVLTVPWQEEPLKRHLPHLQTTLHLKYPNKSGSVVISPDELHAIFRTPNQEFRHKHAIQGAASDKTLELSLVYVAPTQGVFKVGVAKIESFPTRAGNIYYIDMRVLRNSLWVKTPNVKPSKESKDQLSWKTPVALRELQYTNFREHVPPQLQLVLYMQEAKTDTTWIKVAYTQLNLLQYIVSPSKFDGETVPLTCVTPHSLGQSCVVLSIEFSVVPTTSAIVKPEDAVAAALKLAEGTAELKKSFLMLGGDESKPLDIATLHAATKENSACMHVLQQAADLVGGLDVLFAAMDSNKDGKISWEEYLDRMQTIHALADEAATKPSKLTQNNTEADENGELSDDDSESEGKEDKDVENTAKATAKPTGQPISFQPWKMAEPKQSYWSNVNDDDDIDSVKSPVKSTQNPAIAPMVAMPKTMENNPRDGLQSREKAEPIELPRRKGPDELTVQSWKVGDVSRWLEVDMELPQYIPDFVNASVDGCLLLSLTPEDLDKELKVFQPLHARKIITKINQLRAKNPTMKENGAVTPAEDANDLETSIKIPVETLVKKRAAKSVKTNPVDLNEKGRNEIERSKLEFKAQAKKKAQKAEKAKVDRTARTWTFEYTGEAKPKISQSAAEKVTEILQHDKAKSAYEGAMDEVLAQVMEPPTPLIQIPLITNTDEVVEIVKQAIWRHGATLFEKAKIQRQIEHDAASDFGDDDDENNDKSDSIKSPVELVFGEFCSLKNNGAQWLNENEKLSRLKLQGGLQAILGIRMSWHQFDLLFRRLAGDSEGEVTWKAFHRAFGDPVPGNAMSNDMLAVKEGLVLMIDRLEEHELTLTQAWQAFDRDNSGAISVAEFSTLIQFLTHKEGGEKLTKHQIYLMMASLDSSCDRLIQHAEFMKFLFIIWSHRLMQLQQYSGNDPEHAKLIAARKVALRKALRKNFSRPFRDAMRCMPVTVPGPFQNLLDKFHLHYASNETPLQVWQVLKGEHSASGAAPVALKEKTKSKKVASGKNSVTLTKLKRQQGPKRDHAVLRAPARVDLDSTQELIYDNKTHKMTSGNLHCIKLDF</sequence>
<name>A0A6G0XLK3_9STRA</name>
<keyword evidence="1" id="KW-0106">Calcium</keyword>
<feature type="domain" description="C2" evidence="3">
    <location>
        <begin position="149"/>
        <end position="275"/>
    </location>
</feature>
<dbReference type="InterPro" id="IPR011992">
    <property type="entry name" value="EF-hand-dom_pair"/>
</dbReference>
<feature type="compositionally biased region" description="Polar residues" evidence="2">
    <location>
        <begin position="375"/>
        <end position="401"/>
    </location>
</feature>
<evidence type="ECO:0000256" key="2">
    <source>
        <dbReference type="SAM" id="MobiDB-lite"/>
    </source>
</evidence>
<dbReference type="SMART" id="SM00239">
    <property type="entry name" value="C2"/>
    <property type="match status" value="7"/>
</dbReference>
<feature type="compositionally biased region" description="Basic and acidic residues" evidence="2">
    <location>
        <begin position="404"/>
        <end position="420"/>
    </location>
</feature>
<evidence type="ECO:0000259" key="4">
    <source>
        <dbReference type="PROSITE" id="PS50105"/>
    </source>
</evidence>
<dbReference type="PROSITE" id="PS00018">
    <property type="entry name" value="EF_HAND_1"/>
    <property type="match status" value="3"/>
</dbReference>
<dbReference type="Pfam" id="PF07647">
    <property type="entry name" value="SAM_2"/>
    <property type="match status" value="1"/>
</dbReference>
<feature type="compositionally biased region" description="Basic and acidic residues" evidence="2">
    <location>
        <begin position="360"/>
        <end position="374"/>
    </location>
</feature>
<gene>
    <name evidence="6" type="ORF">Ae201684_003639</name>
</gene>
<feature type="region of interest" description="Disordered" evidence="2">
    <location>
        <begin position="306"/>
        <end position="333"/>
    </location>
</feature>
<dbReference type="InterPro" id="IPR001660">
    <property type="entry name" value="SAM"/>
</dbReference>
<feature type="compositionally biased region" description="Acidic residues" evidence="2">
    <location>
        <begin position="2729"/>
        <end position="2742"/>
    </location>
</feature>
<dbReference type="Pfam" id="PF00168">
    <property type="entry name" value="C2"/>
    <property type="match status" value="6"/>
</dbReference>
<evidence type="ECO:0000256" key="1">
    <source>
        <dbReference type="ARBA" id="ARBA00022837"/>
    </source>
</evidence>
<dbReference type="SUPFAM" id="SSF47473">
    <property type="entry name" value="EF-hand"/>
    <property type="match status" value="1"/>
</dbReference>
<evidence type="ECO:0000259" key="5">
    <source>
        <dbReference type="PROSITE" id="PS50222"/>
    </source>
</evidence>
<feature type="domain" description="C2" evidence="3">
    <location>
        <begin position="1888"/>
        <end position="2017"/>
    </location>
</feature>
<dbReference type="Gene3D" id="2.60.40.150">
    <property type="entry name" value="C2 domain"/>
    <property type="match status" value="7"/>
</dbReference>
<comment type="caution">
    <text evidence="6">The sequence shown here is derived from an EMBL/GenBank/DDBJ whole genome shotgun (WGS) entry which is preliminary data.</text>
</comment>
<feature type="compositionally biased region" description="Polar residues" evidence="2">
    <location>
        <begin position="421"/>
        <end position="439"/>
    </location>
</feature>
<dbReference type="PANTHER" id="PTHR47052:SF3">
    <property type="entry name" value="INGRESSION PROTEIN 1"/>
    <property type="match status" value="1"/>
</dbReference>
<keyword evidence="7" id="KW-1185">Reference proteome</keyword>
<dbReference type="CDD" id="cd00030">
    <property type="entry name" value="C2"/>
    <property type="match status" value="3"/>
</dbReference>
<proteinExistence type="predicted"/>
<dbReference type="Proteomes" id="UP000481153">
    <property type="component" value="Unassembled WGS sequence"/>
</dbReference>
<reference evidence="6 7" key="1">
    <citation type="submission" date="2019-07" db="EMBL/GenBank/DDBJ databases">
        <title>Genomics analysis of Aphanomyces spp. identifies a new class of oomycete effector associated with host adaptation.</title>
        <authorList>
            <person name="Gaulin E."/>
        </authorList>
    </citation>
    <scope>NUCLEOTIDE SEQUENCE [LARGE SCALE GENOMIC DNA]</scope>
    <source>
        <strain evidence="6 7">ATCC 201684</strain>
    </source>
</reference>
<dbReference type="VEuPathDB" id="FungiDB:AeMF1_005639"/>
<dbReference type="PANTHER" id="PTHR47052">
    <property type="entry name" value="CONSERVED SERINE PROLINE-RICH PROTEIN (AFU_ORTHOLOGUE AFUA_2G01790)"/>
    <property type="match status" value="1"/>
</dbReference>
<organism evidence="6 7">
    <name type="scientific">Aphanomyces euteiches</name>
    <dbReference type="NCBI Taxonomy" id="100861"/>
    <lineage>
        <taxon>Eukaryota</taxon>
        <taxon>Sar</taxon>
        <taxon>Stramenopiles</taxon>
        <taxon>Oomycota</taxon>
        <taxon>Saprolegniomycetes</taxon>
        <taxon>Saprolegniales</taxon>
        <taxon>Verrucalvaceae</taxon>
        <taxon>Aphanomyces</taxon>
    </lineage>
</organism>
<feature type="compositionally biased region" description="Basic and acidic residues" evidence="2">
    <location>
        <begin position="2743"/>
        <end position="2753"/>
    </location>
</feature>
<dbReference type="SUPFAM" id="SSF47769">
    <property type="entry name" value="SAM/Pointed domain"/>
    <property type="match status" value="1"/>
</dbReference>
<dbReference type="InterPro" id="IPR013761">
    <property type="entry name" value="SAM/pointed_sf"/>
</dbReference>
<feature type="region of interest" description="Disordered" evidence="2">
    <location>
        <begin position="2813"/>
        <end position="2838"/>
    </location>
</feature>
<protein>
    <submittedName>
        <fullName evidence="6">Uncharacterized protein</fullName>
    </submittedName>
</protein>
<dbReference type="Pfam" id="PF13202">
    <property type="entry name" value="EF-hand_5"/>
    <property type="match status" value="1"/>
</dbReference>
<feature type="domain" description="SAM" evidence="4">
    <location>
        <begin position="2848"/>
        <end position="2913"/>
    </location>
</feature>
<dbReference type="InterPro" id="IPR002048">
    <property type="entry name" value="EF_hand_dom"/>
</dbReference>
<dbReference type="InterPro" id="IPR035892">
    <property type="entry name" value="C2_domain_sf"/>
</dbReference>
<accession>A0A6G0XLK3</accession>
<feature type="region of interest" description="Disordered" evidence="2">
    <location>
        <begin position="2716"/>
        <end position="2772"/>
    </location>
</feature>
<feature type="region of interest" description="Disordered" evidence="2">
    <location>
        <begin position="360"/>
        <end position="443"/>
    </location>
</feature>
<dbReference type="GO" id="GO:0005509">
    <property type="term" value="F:calcium ion binding"/>
    <property type="evidence" value="ECO:0007669"/>
    <property type="project" value="InterPro"/>
</dbReference>
<dbReference type="Gene3D" id="1.10.150.50">
    <property type="entry name" value="Transcription Factor, Ets-1"/>
    <property type="match status" value="1"/>
</dbReference>
<dbReference type="PROSITE" id="PS50222">
    <property type="entry name" value="EF_HAND_2"/>
    <property type="match status" value="2"/>
</dbReference>
<dbReference type="InterPro" id="IPR000008">
    <property type="entry name" value="C2_dom"/>
</dbReference>
<dbReference type="InterPro" id="IPR052981">
    <property type="entry name" value="Ingression_C2_domain"/>
</dbReference>
<feature type="compositionally biased region" description="Basic and acidic residues" evidence="2">
    <location>
        <begin position="2823"/>
        <end position="2838"/>
    </location>
</feature>
<feature type="domain" description="EF-hand" evidence="5">
    <location>
        <begin position="2677"/>
        <end position="2712"/>
    </location>
</feature>
<evidence type="ECO:0000313" key="6">
    <source>
        <dbReference type="EMBL" id="KAF0741067.1"/>
    </source>
</evidence>
<dbReference type="SUPFAM" id="SSF49562">
    <property type="entry name" value="C2 domain (Calcium/lipid-binding domain, CaLB)"/>
    <property type="match status" value="7"/>
</dbReference>
<dbReference type="EMBL" id="VJMJ01000041">
    <property type="protein sequence ID" value="KAF0741067.1"/>
    <property type="molecule type" value="Genomic_DNA"/>
</dbReference>
<feature type="domain" description="C2" evidence="3">
    <location>
        <begin position="1243"/>
        <end position="1384"/>
    </location>
</feature>
<evidence type="ECO:0000313" key="7">
    <source>
        <dbReference type="Proteomes" id="UP000481153"/>
    </source>
</evidence>